<feature type="compositionally biased region" description="Low complexity" evidence="1">
    <location>
        <begin position="1391"/>
        <end position="1403"/>
    </location>
</feature>
<sequence length="2117" mass="236520">MRDADQYRGGAGRGERRRSISDSRAGGGAFQSNRDNYNRESSRDFPPREPPRGPKALIDPPSGPRASSYGGGEFRGDLNHRGDFRGRGRGRGRVWRDDSRDRGRDVERERDFSRDRREDRGPPPPFRDDRGRDRDWRDRDRFAGRRASSPQPRPRSPTYINRDTRELRDAPPLSEPDRPRRGSRDGPLLAASASSDASQPYAGRGFSGYSRARGARGRGRGGYFEDHRPPPGRSRSPDPQWARRPQPSATPPPQVPAFGSTSSSIPAATSSMASSTTSGPVPGIAVPTAPRAHVPLARGSFGRPPAEASSVKWINPEYSASKQARQTPERPVPSPALSSKSFSPPRAPAAKGEAWMGRPSQSSVHDHGSTADNSYHATTKFPAENIPLGPRNHDIISQVAHTHQDPGHAAGEKNLDNLISPLSTHHPNSKPHAVDNDRNSVPSGSSSQQTPTFIGPTRRPFLSKRRQKESQGRPRRNRDMSDDDSSDDGLDSDSGVDDLYFEEEIAKIKDQIAEKARQNDLLPRSLPNHVMLKLPSPPYIMEELLTACPKAISSTEKTGNLESDTAMPVVNINQAPEDVRAVSEESKSIAASLVEEVHKMDLVEDVEMTNDQEKTLKEEAAPDVQEGEILHLTEPEPMVLDVPDTAQPIVEKESGQAPSAPPTSDDSASKASNSENVIPILEPEVERPQGIEVADISTARISTPEPPSFQEGQSENDGDMTERERLEALEAAKSMTNGNRSAADQAILFISKSPSLTKMDIDTNDAAERETQRAIEIEAVRRKMKTPPLSSLKDLPFVGIKKWEEDEDFLKTLKPDPAVELTIRRNRESALVRRAQAQHDARQEWKQRYLKYRIWTDFSEDPIAKKYRERFAEAEKAKEAEAANVVPTAETQGQGRRSRFATDLELERVLRESELEQSTREEQSHNRARTASEKEAIIPDQIWDNEERLENFYIDRTHLVPFDRSLSLLEFGEPIDNFTEEENAIFEKAYLEFPKQWGKIAETLENRDFKACIQHYYLVKHKTNLKGKVKAQRPKRGGKKGRGGAKPKTIALPSETVNPENEDEKQENDGAERRRSRRTNAGQSNMAISEAPPSESENATPIPTPGRKPNAAPKGDGTTPAAPAKRKTKAAPREKPPKQSKNSQLLAAAPTSSTVRQSEASRTPSAAPEWKAEPIRPVVEQQNRFAPGYDGPNQTQPPATFSPYVPIETNNTPVPAIFETQTFQPQDRVGSAPPLNSDSPQDRRSIQQTSSYWSVPEQTEFPALLRYFGTDWHGIAKFMTSKTHIMVYTTVFQQWLAVPSDSNKSRRVANIQTQVKNYYQRQVDSGKMSDWEEIARDADEKRGRGESTGPMPNPPSQPKRRYDGPPGTFDRAESAMTGMEDLTANAQSVVIQQPSPQPQHQPSLNTRFPALAQAGPVPQVSQSPASVPPPPSKPVQQQQQQQQQQQPPPPPAQQQQHLQQPQQAPSHPPSHPKQPKIQQQVQVQQAQPKTQPHLQQRQELQQQQTQNHQQQTQQVPQPVPQQIQQHIQQHPRPMSGPPLGIFTVPRDRSISTTPNQQHARPPLLPSASDSSISQRSRMAAQEAQLERQNALKIEQQQQAKEREREEREHRERLMKQEAVESQQVNLQQFEPYSTQSIHSNVMAHSRVEAPQPVQEVRRPPPPAQQYQPRNPMRRTMMGESMGAQQNSSASPSPAIPRAPMSAPPSAQEQYTAPPPPQPTLQVPPRQQETVRKTSSIMSLLNDDGPSEPRPPPPKRPTEFAPSIQASQTPPPPRDQIYSQPPRSTISAQSSHIRRDSIHNDVHGLSGGGYGRNTGPGQPGIKQSPYSATPPPQQIQAPRPPVASPLDLAPPDRDYYQRQPQYLMQPQQSAVGSPQLGPSHHTQPQPPQHQQQQQQQQPPQPTHRQLAFSQAAGHAASPPPPQYSQHVQQQSVHRSRQNSFENRYSAPVNPPPAPPSNQQNYPYSSQQNPPPMAMQYQSQAQPQHPLQPSRYAASQPPSAPAPQQLQHQPPPQHPSQHSYVQAPSHPSHPMHSHSSSLGQPRSYTPSGYERGHAQQPPPPQQQSMNHERMAQEQEMMRRDMEYHYQPQRNSGDMYENPYERQRRLEEAEVRRRMNDQRR</sequence>
<dbReference type="InterPro" id="IPR051571">
    <property type="entry name" value="N-CoR_corepressor"/>
</dbReference>
<feature type="compositionally biased region" description="Low complexity" evidence="1">
    <location>
        <begin position="1922"/>
        <end position="1931"/>
    </location>
</feature>
<name>A0ABR4PX02_9HELO</name>
<dbReference type="Pfam" id="PF00249">
    <property type="entry name" value="Myb_DNA-binding"/>
    <property type="match status" value="1"/>
</dbReference>
<feature type="region of interest" description="Disordered" evidence="1">
    <location>
        <begin position="652"/>
        <end position="673"/>
    </location>
</feature>
<feature type="compositionally biased region" description="Low complexity" evidence="1">
    <location>
        <begin position="185"/>
        <end position="212"/>
    </location>
</feature>
<feature type="region of interest" description="Disordered" evidence="1">
    <location>
        <begin position="1391"/>
        <end position="2117"/>
    </location>
</feature>
<dbReference type="Proteomes" id="UP001629113">
    <property type="component" value="Unassembled WGS sequence"/>
</dbReference>
<keyword evidence="4" id="KW-1185">Reference proteome</keyword>
<feature type="compositionally biased region" description="Basic and acidic residues" evidence="1">
    <location>
        <begin position="36"/>
        <end position="52"/>
    </location>
</feature>
<dbReference type="SUPFAM" id="SSF46689">
    <property type="entry name" value="Homeodomain-like"/>
    <property type="match status" value="2"/>
</dbReference>
<feature type="compositionally biased region" description="Low complexity" evidence="1">
    <location>
        <begin position="1475"/>
        <end position="1533"/>
    </location>
</feature>
<dbReference type="PROSITE" id="PS51293">
    <property type="entry name" value="SANT"/>
    <property type="match status" value="1"/>
</dbReference>
<feature type="compositionally biased region" description="Low complexity" evidence="1">
    <location>
        <begin position="1434"/>
        <end position="1445"/>
    </location>
</feature>
<evidence type="ECO:0000313" key="4">
    <source>
        <dbReference type="Proteomes" id="UP001629113"/>
    </source>
</evidence>
<feature type="compositionally biased region" description="Low complexity" evidence="1">
    <location>
        <begin position="1879"/>
        <end position="1896"/>
    </location>
</feature>
<feature type="compositionally biased region" description="Basic and acidic residues" evidence="1">
    <location>
        <begin position="402"/>
        <end position="415"/>
    </location>
</feature>
<feature type="compositionally biased region" description="Low complexity" evidence="1">
    <location>
        <begin position="662"/>
        <end position="672"/>
    </location>
</feature>
<feature type="compositionally biased region" description="Polar residues" evidence="1">
    <location>
        <begin position="439"/>
        <end position="452"/>
    </location>
</feature>
<feature type="compositionally biased region" description="Basic and acidic residues" evidence="1">
    <location>
        <begin position="162"/>
        <end position="184"/>
    </location>
</feature>
<gene>
    <name evidence="3" type="ORF">PVAG01_01385</name>
</gene>
<feature type="region of interest" description="Disordered" evidence="1">
    <location>
        <begin position="1224"/>
        <end position="1252"/>
    </location>
</feature>
<dbReference type="InterPro" id="IPR001005">
    <property type="entry name" value="SANT/Myb"/>
</dbReference>
<feature type="compositionally biased region" description="Low complexity" evidence="1">
    <location>
        <begin position="1991"/>
        <end position="2006"/>
    </location>
</feature>
<feature type="compositionally biased region" description="Low complexity" evidence="1">
    <location>
        <begin position="1453"/>
        <end position="1465"/>
    </location>
</feature>
<feature type="compositionally biased region" description="Basic and acidic residues" evidence="1">
    <location>
        <begin position="468"/>
        <end position="480"/>
    </location>
</feature>
<proteinExistence type="predicted"/>
<feature type="compositionally biased region" description="Polar residues" evidence="1">
    <location>
        <begin position="1776"/>
        <end position="1790"/>
    </location>
</feature>
<reference evidence="3 4" key="1">
    <citation type="submission" date="2024-06" db="EMBL/GenBank/DDBJ databases">
        <title>Complete genome of Phlyctema vagabunda strain 19-DSS-EL-015.</title>
        <authorList>
            <person name="Fiorenzani C."/>
        </authorList>
    </citation>
    <scope>NUCLEOTIDE SEQUENCE [LARGE SCALE GENOMIC DNA]</scope>
    <source>
        <strain evidence="3 4">19-DSS-EL-015</strain>
    </source>
</reference>
<feature type="compositionally biased region" description="Low complexity" evidence="1">
    <location>
        <begin position="2013"/>
        <end position="2035"/>
    </location>
</feature>
<feature type="compositionally biased region" description="Polar residues" evidence="1">
    <location>
        <begin position="1619"/>
        <end position="1639"/>
    </location>
</feature>
<feature type="compositionally biased region" description="Basic and acidic residues" evidence="1">
    <location>
        <begin position="2064"/>
        <end position="2081"/>
    </location>
</feature>
<feature type="domain" description="SANT" evidence="2">
    <location>
        <begin position="973"/>
        <end position="1024"/>
    </location>
</feature>
<feature type="region of interest" description="Disordered" evidence="1">
    <location>
        <begin position="1025"/>
        <end position="1211"/>
    </location>
</feature>
<dbReference type="CDD" id="cd00167">
    <property type="entry name" value="SANT"/>
    <property type="match status" value="1"/>
</dbReference>
<feature type="compositionally biased region" description="Basic and acidic residues" evidence="1">
    <location>
        <begin position="1599"/>
        <end position="1618"/>
    </location>
</feature>
<dbReference type="PANTHER" id="PTHR13992">
    <property type="entry name" value="NUCLEAR RECEPTOR CO-REPRESSOR RELATED NCOR"/>
    <property type="match status" value="1"/>
</dbReference>
<dbReference type="PANTHER" id="PTHR13992:SF39">
    <property type="entry name" value="SMRTER, ISOFORM G"/>
    <property type="match status" value="1"/>
</dbReference>
<feature type="compositionally biased region" description="Polar residues" evidence="1">
    <location>
        <begin position="1974"/>
        <end position="1985"/>
    </location>
</feature>
<feature type="region of interest" description="Disordered" evidence="1">
    <location>
        <begin position="697"/>
        <end position="721"/>
    </location>
</feature>
<feature type="compositionally biased region" description="Polar residues" evidence="1">
    <location>
        <begin position="1139"/>
        <end position="1164"/>
    </location>
</feature>
<feature type="compositionally biased region" description="Low complexity" evidence="1">
    <location>
        <begin position="256"/>
        <end position="278"/>
    </location>
</feature>
<accession>A0ABR4PX02</accession>
<dbReference type="InterPro" id="IPR009057">
    <property type="entry name" value="Homeodomain-like_sf"/>
</dbReference>
<feature type="region of interest" description="Disordered" evidence="1">
    <location>
        <begin position="1338"/>
        <end position="1372"/>
    </location>
</feature>
<feature type="region of interest" description="Disordered" evidence="1">
    <location>
        <begin position="1"/>
        <end position="495"/>
    </location>
</feature>
<dbReference type="InterPro" id="IPR017884">
    <property type="entry name" value="SANT_dom"/>
</dbReference>
<feature type="compositionally biased region" description="Basic residues" evidence="1">
    <location>
        <begin position="1025"/>
        <end position="1045"/>
    </location>
</feature>
<feature type="compositionally biased region" description="Low complexity" evidence="1">
    <location>
        <begin position="1683"/>
        <end position="1711"/>
    </location>
</feature>
<feature type="compositionally biased region" description="Low complexity" evidence="1">
    <location>
        <begin position="1416"/>
        <end position="1425"/>
    </location>
</feature>
<protein>
    <submittedName>
        <fullName evidence="3">Myb-like DNA-binding protein</fullName>
    </submittedName>
</protein>
<feature type="compositionally biased region" description="Basic and acidic residues" evidence="1">
    <location>
        <begin position="94"/>
        <end position="143"/>
    </location>
</feature>
<feature type="compositionally biased region" description="Low complexity" evidence="1">
    <location>
        <begin position="233"/>
        <end position="247"/>
    </location>
</feature>
<feature type="region of interest" description="Disordered" evidence="1">
    <location>
        <begin position="878"/>
        <end position="898"/>
    </location>
</feature>
<evidence type="ECO:0000313" key="3">
    <source>
        <dbReference type="EMBL" id="KAL3427876.1"/>
    </source>
</evidence>
<feature type="compositionally biased region" description="Basic and acidic residues" evidence="1">
    <location>
        <begin position="1792"/>
        <end position="1801"/>
    </location>
</feature>
<evidence type="ECO:0000259" key="2">
    <source>
        <dbReference type="PROSITE" id="PS51293"/>
    </source>
</evidence>
<dbReference type="EMBL" id="JBFCZG010000001">
    <property type="protein sequence ID" value="KAL3427876.1"/>
    <property type="molecule type" value="Genomic_DNA"/>
</dbReference>
<dbReference type="Gene3D" id="1.10.10.60">
    <property type="entry name" value="Homeodomain-like"/>
    <property type="match status" value="1"/>
</dbReference>
<comment type="caution">
    <text evidence="3">The sequence shown here is derived from an EMBL/GenBank/DDBJ whole genome shotgun (WGS) entry which is preliminary data.</text>
</comment>
<feature type="region of interest" description="Disordered" evidence="1">
    <location>
        <begin position="912"/>
        <end position="933"/>
    </location>
</feature>
<feature type="compositionally biased region" description="Low complexity" evidence="1">
    <location>
        <begin position="1856"/>
        <end position="1867"/>
    </location>
</feature>
<feature type="compositionally biased region" description="Basic and acidic residues" evidence="1">
    <location>
        <begin position="74"/>
        <end position="86"/>
    </location>
</feature>
<feature type="compositionally biased region" description="Acidic residues" evidence="1">
    <location>
        <begin position="481"/>
        <end position="495"/>
    </location>
</feature>
<feature type="compositionally biased region" description="Pro residues" evidence="1">
    <location>
        <begin position="1827"/>
        <end position="1842"/>
    </location>
</feature>
<feature type="compositionally biased region" description="Low complexity" evidence="1">
    <location>
        <begin position="1566"/>
        <end position="1576"/>
    </location>
</feature>
<dbReference type="SMART" id="SM00717">
    <property type="entry name" value="SANT"/>
    <property type="match status" value="2"/>
</dbReference>
<organism evidence="3 4">
    <name type="scientific">Phlyctema vagabunda</name>
    <dbReference type="NCBI Taxonomy" id="108571"/>
    <lineage>
        <taxon>Eukaryota</taxon>
        <taxon>Fungi</taxon>
        <taxon>Dikarya</taxon>
        <taxon>Ascomycota</taxon>
        <taxon>Pezizomycotina</taxon>
        <taxon>Leotiomycetes</taxon>
        <taxon>Helotiales</taxon>
        <taxon>Dermateaceae</taxon>
        <taxon>Phlyctema</taxon>
    </lineage>
</organism>
<feature type="compositionally biased region" description="Basic and acidic residues" evidence="1">
    <location>
        <begin position="2096"/>
        <end position="2117"/>
    </location>
</feature>
<feature type="compositionally biased region" description="Gly residues" evidence="1">
    <location>
        <begin position="1804"/>
        <end position="1817"/>
    </location>
</feature>
<evidence type="ECO:0000256" key="1">
    <source>
        <dbReference type="SAM" id="MobiDB-lite"/>
    </source>
</evidence>
<feature type="compositionally biased region" description="Low complexity" evidence="1">
    <location>
        <begin position="1955"/>
        <end position="1966"/>
    </location>
</feature>